<dbReference type="InterPro" id="IPR001460">
    <property type="entry name" value="PCN-bd_Tpept"/>
</dbReference>
<accession>A0ABP0EMW3</accession>
<keyword evidence="9" id="KW-0961">Cell wall biogenesis/degradation</keyword>
<evidence type="ECO:0000259" key="12">
    <source>
        <dbReference type="Pfam" id="PF03717"/>
    </source>
</evidence>
<dbReference type="Proteomes" id="UP001314241">
    <property type="component" value="Unassembled WGS sequence"/>
</dbReference>
<keyword evidence="5" id="KW-0133">Cell shape</keyword>
<feature type="domain" description="Penicillin-binding protein transpeptidase" evidence="11">
    <location>
        <begin position="347"/>
        <end position="668"/>
    </location>
</feature>
<evidence type="ECO:0000313" key="13">
    <source>
        <dbReference type="EMBL" id="CAK8053516.1"/>
    </source>
</evidence>
<dbReference type="PANTHER" id="PTHR30627">
    <property type="entry name" value="PEPTIDOGLYCAN D,D-TRANSPEPTIDASE"/>
    <property type="match status" value="1"/>
</dbReference>
<sequence length="691" mass="74522">MKHNPYLENRTRNDARANLPGRLKILLYVVMALMLALIFQLANLTIKQGADFQAEVNRSDETVEKGNAPRGLIYDSTGRVITGNKPQTAITYTRGKNATTGEIAAEATRLSKYISIDTDRLSARSQADFYLTSNSNRAKKIQAAVEAAAGKSSKSWTVTQLNTAMANYVKSKGLDKSVDKNQAMIFQRMSGAYALSTTFIKESGVSEKAEAEIGEHLSDLPGIKIGSSWSREYPQGEDFQPLVGKVTNEAVGLPEDRLHTLLAQGYSQNEPVGSYSLEKQYESILKGSASQTLVTTTAAGIKTTKIKYAGQAGDNLKLTINADYQKKVQQILESNIPGGDVQGIYSTVINPYTGGIYAMAGVNRNSKTGSKTADPLGNINQAIVMGSVVKPAVMATAFQRGVVTPTNNTLDDQAIKIAGTPTITSYWNQQGTPTPIDALTAFERSSNTYFVQLGMKIGGQTYSPGDHLHLNADAFQTLRNGLGQFGLGSKTGIDIEGETAGYRGPTTGANAGKYLYESFGQYDSYTTMQLARYVSAIANGGYLLQPHLVGSVMQNDVTNKHSKTVWTAEPQIQGQVSLDSAQWNIIYKGMERVANGSDPHNTGGGVHNLNPRVYAKTGTAETTTNGHSTFTESIIVYVPGQPFAMAMAIPGMNNYLDGTNGRIASQIINAFWEIVLHNPNGSSDDDKNKKS</sequence>
<dbReference type="Gene3D" id="1.10.10.1230">
    <property type="entry name" value="Penicillin-binding protein, N-terminal non-catalytic domain, head sub-domain"/>
    <property type="match status" value="1"/>
</dbReference>
<evidence type="ECO:0000256" key="6">
    <source>
        <dbReference type="ARBA" id="ARBA00022984"/>
    </source>
</evidence>
<dbReference type="Pfam" id="PF00905">
    <property type="entry name" value="Transpeptidase"/>
    <property type="match status" value="1"/>
</dbReference>
<evidence type="ECO:0000256" key="1">
    <source>
        <dbReference type="ARBA" id="ARBA00004162"/>
    </source>
</evidence>
<dbReference type="RefSeq" id="WP_349641082.1">
    <property type="nucleotide sequence ID" value="NZ_CAWVOH010000001.1"/>
</dbReference>
<evidence type="ECO:0000256" key="2">
    <source>
        <dbReference type="ARBA" id="ARBA00007171"/>
    </source>
</evidence>
<dbReference type="InterPro" id="IPR005311">
    <property type="entry name" value="PBP_dimer"/>
</dbReference>
<evidence type="ECO:0000256" key="3">
    <source>
        <dbReference type="ARBA" id="ARBA00022475"/>
    </source>
</evidence>
<evidence type="ECO:0000256" key="10">
    <source>
        <dbReference type="SAM" id="Phobius"/>
    </source>
</evidence>
<protein>
    <submittedName>
        <fullName evidence="13">Peptidoglycan transpeptidase (Penicillin-binding protein 2) (FtsI)</fullName>
    </submittedName>
</protein>
<gene>
    <name evidence="13" type="ORF">R54876_GBNLAHCA_00071</name>
</gene>
<keyword evidence="8 10" id="KW-0472">Membrane</keyword>
<dbReference type="InterPro" id="IPR050515">
    <property type="entry name" value="Beta-lactam/transpept"/>
</dbReference>
<dbReference type="SUPFAM" id="SSF56601">
    <property type="entry name" value="beta-lactamase/transpeptidase-like"/>
    <property type="match status" value="1"/>
</dbReference>
<evidence type="ECO:0000256" key="8">
    <source>
        <dbReference type="ARBA" id="ARBA00023136"/>
    </source>
</evidence>
<evidence type="ECO:0000256" key="9">
    <source>
        <dbReference type="ARBA" id="ARBA00023316"/>
    </source>
</evidence>
<dbReference type="EMBL" id="CAWVOH010000001">
    <property type="protein sequence ID" value="CAK8053516.1"/>
    <property type="molecule type" value="Genomic_DNA"/>
</dbReference>
<name>A0ABP0EMW3_9LACO</name>
<feature type="transmembrane region" description="Helical" evidence="10">
    <location>
        <begin position="25"/>
        <end position="42"/>
    </location>
</feature>
<evidence type="ECO:0000313" key="14">
    <source>
        <dbReference type="Proteomes" id="UP001314241"/>
    </source>
</evidence>
<dbReference type="Gene3D" id="3.90.1310.10">
    <property type="entry name" value="Penicillin-binding protein 2a (Domain 2)"/>
    <property type="match status" value="1"/>
</dbReference>
<dbReference type="PANTHER" id="PTHR30627:SF2">
    <property type="entry name" value="PEPTIDOGLYCAN D,D-TRANSPEPTIDASE MRDA"/>
    <property type="match status" value="1"/>
</dbReference>
<feature type="domain" description="Penicillin-binding protein dimerisation" evidence="12">
    <location>
        <begin position="67"/>
        <end position="301"/>
    </location>
</feature>
<comment type="caution">
    <text evidence="13">The sequence shown here is derived from an EMBL/GenBank/DDBJ whole genome shotgun (WGS) entry which is preliminary data.</text>
</comment>
<evidence type="ECO:0000256" key="4">
    <source>
        <dbReference type="ARBA" id="ARBA00022692"/>
    </source>
</evidence>
<evidence type="ECO:0000256" key="5">
    <source>
        <dbReference type="ARBA" id="ARBA00022960"/>
    </source>
</evidence>
<keyword evidence="3" id="KW-1003">Cell membrane</keyword>
<proteinExistence type="inferred from homology"/>
<dbReference type="Pfam" id="PF03717">
    <property type="entry name" value="PBP_dimer"/>
    <property type="match status" value="1"/>
</dbReference>
<keyword evidence="7 10" id="KW-1133">Transmembrane helix</keyword>
<keyword evidence="6" id="KW-0573">Peptidoglycan synthesis</keyword>
<evidence type="ECO:0000256" key="7">
    <source>
        <dbReference type="ARBA" id="ARBA00022989"/>
    </source>
</evidence>
<evidence type="ECO:0000259" key="11">
    <source>
        <dbReference type="Pfam" id="PF00905"/>
    </source>
</evidence>
<dbReference type="InterPro" id="IPR036138">
    <property type="entry name" value="PBP_dimer_sf"/>
</dbReference>
<reference evidence="13 14" key="1">
    <citation type="submission" date="2024-01" db="EMBL/GenBank/DDBJ databases">
        <authorList>
            <person name="Botero Cardona J."/>
        </authorList>
    </citation>
    <scope>NUCLEOTIDE SEQUENCE [LARGE SCALE GENOMIC DNA]</scope>
    <source>
        <strain evidence="13 14">LMG 33000</strain>
    </source>
</reference>
<dbReference type="InterPro" id="IPR012338">
    <property type="entry name" value="Beta-lactam/transpept-like"/>
</dbReference>
<dbReference type="Gene3D" id="3.40.710.10">
    <property type="entry name" value="DD-peptidase/beta-lactamase superfamily"/>
    <property type="match status" value="1"/>
</dbReference>
<keyword evidence="4 10" id="KW-0812">Transmembrane</keyword>
<comment type="similarity">
    <text evidence="2">Belongs to the transpeptidase family.</text>
</comment>
<comment type="subcellular location">
    <subcellularLocation>
        <location evidence="1">Cell membrane</location>
        <topology evidence="1">Single-pass membrane protein</topology>
    </subcellularLocation>
</comment>
<organism evidence="13 14">
    <name type="scientific">Eupransor demetentiae</name>
    <dbReference type="NCBI Taxonomy" id="3109584"/>
    <lineage>
        <taxon>Bacteria</taxon>
        <taxon>Bacillati</taxon>
        <taxon>Bacillota</taxon>
        <taxon>Bacilli</taxon>
        <taxon>Lactobacillales</taxon>
        <taxon>Lactobacillaceae</taxon>
        <taxon>Eupransor</taxon>
    </lineage>
</organism>
<dbReference type="SUPFAM" id="SSF56519">
    <property type="entry name" value="Penicillin binding protein dimerisation domain"/>
    <property type="match status" value="1"/>
</dbReference>
<keyword evidence="14" id="KW-1185">Reference proteome</keyword>